<proteinExistence type="predicted"/>
<dbReference type="EMBL" id="ADGH01000010">
    <property type="protein sequence ID" value="EHG24709.1"/>
    <property type="molecule type" value="Genomic_DNA"/>
</dbReference>
<gene>
    <name evidence="1" type="ORF">HMPREF9432_01159</name>
</gene>
<dbReference type="Proteomes" id="UP000003175">
    <property type="component" value="Unassembled WGS sequence"/>
</dbReference>
<keyword evidence="2" id="KW-1185">Reference proteome</keyword>
<name>A0ABN0DPP0_9FIRM</name>
<protein>
    <submittedName>
        <fullName evidence="1">Uncharacterized protein</fullName>
    </submittedName>
</protein>
<evidence type="ECO:0000313" key="1">
    <source>
        <dbReference type="EMBL" id="EHG24709.1"/>
    </source>
</evidence>
<sequence length="53" mass="5962">MSLQDYVKGGRIFSAQIKLTRKDIDDSAWLKQKNIWDFYACCARFSSSGAAGL</sequence>
<comment type="caution">
    <text evidence="1">The sequence shown here is derived from an EMBL/GenBank/DDBJ whole genome shotgun (WGS) entry which is preliminary data.</text>
</comment>
<organism evidence="1 2">
    <name type="scientific">Selenomonas noxia F0398</name>
    <dbReference type="NCBI Taxonomy" id="702437"/>
    <lineage>
        <taxon>Bacteria</taxon>
        <taxon>Bacillati</taxon>
        <taxon>Bacillota</taxon>
        <taxon>Negativicutes</taxon>
        <taxon>Selenomonadales</taxon>
        <taxon>Selenomonadaceae</taxon>
        <taxon>Selenomonas</taxon>
    </lineage>
</organism>
<reference evidence="1 2" key="1">
    <citation type="submission" date="2011-08" db="EMBL/GenBank/DDBJ databases">
        <title>The Genome Sequence of Selenomonas noxia F0398.</title>
        <authorList>
            <consortium name="The Broad Institute Genome Sequencing Platform"/>
            <person name="Earl A."/>
            <person name="Ward D."/>
            <person name="Feldgarden M."/>
            <person name="Gevers D."/>
            <person name="Izard J."/>
            <person name="Ganesan A."/>
            <person name="Blanton J.M."/>
            <person name="Baranova O.V."/>
            <person name="Tanner A.C."/>
            <person name="Dewhirst F.E."/>
            <person name="Young S.K."/>
            <person name="Zeng Q."/>
            <person name="Gargeya S."/>
            <person name="Fitzgerald M."/>
            <person name="Haas B."/>
            <person name="Abouelleil A."/>
            <person name="Alvarado L."/>
            <person name="Arachchi H.M."/>
            <person name="Berlin A."/>
            <person name="Brown A."/>
            <person name="Chapman S.B."/>
            <person name="Chen Z."/>
            <person name="Dunbar C."/>
            <person name="Freedman E."/>
            <person name="Gearin G."/>
            <person name="Gellesch M."/>
            <person name="Goldberg J."/>
            <person name="Griggs A."/>
            <person name="Gujja S."/>
            <person name="Heiman D."/>
            <person name="Howarth C."/>
            <person name="Larson L."/>
            <person name="Lui A."/>
            <person name="MacDonald P.J.P."/>
            <person name="Montmayeur A."/>
            <person name="Murphy C."/>
            <person name="Neiman D."/>
            <person name="Pearson M."/>
            <person name="Priest M."/>
            <person name="Roberts A."/>
            <person name="Saif S."/>
            <person name="Shea T."/>
            <person name="Shenoy N."/>
            <person name="Sisk P."/>
            <person name="Stolte C."/>
            <person name="Sykes S."/>
            <person name="Wortman J."/>
            <person name="Nusbaum C."/>
            <person name="Birren B."/>
        </authorList>
    </citation>
    <scope>NUCLEOTIDE SEQUENCE [LARGE SCALE GENOMIC DNA]</scope>
    <source>
        <strain evidence="1 2">F0398</strain>
    </source>
</reference>
<accession>A0ABN0DPP0</accession>
<evidence type="ECO:0000313" key="2">
    <source>
        <dbReference type="Proteomes" id="UP000003175"/>
    </source>
</evidence>